<dbReference type="SUPFAM" id="SSF54611">
    <property type="entry name" value="SecB-like"/>
    <property type="match status" value="1"/>
</dbReference>
<protein>
    <submittedName>
        <fullName evidence="2">Preprotein translocase subunit SecB</fullName>
    </submittedName>
</protein>
<dbReference type="InterPro" id="IPR035958">
    <property type="entry name" value="SecB-like_sf"/>
</dbReference>
<dbReference type="RefSeq" id="WP_306960291.1">
    <property type="nucleotide sequence ID" value="NZ_JAUSRG010000003.1"/>
</dbReference>
<sequence length="182" mass="20011">MTLLRIRAEEMDAPVSASDVAMIIGATEPVEVRLDEVHAGPVQAVSNEMQVKLERGQPGFAYSDENNVLMVRLEHKVSCFTEAEPDSATNLHLHHIIAFKVLQELEISAAAIGAFIETNAYFIAYPYVRQSITQLTAALGLPPVVLGFMKRDEWPFQEEQDDNSVDVVAPSTASQDALEASR</sequence>
<proteinExistence type="predicted"/>
<dbReference type="EMBL" id="JAUSTF010000004">
    <property type="protein sequence ID" value="MDQ0181031.1"/>
    <property type="molecule type" value="Genomic_DNA"/>
</dbReference>
<keyword evidence="4" id="KW-1185">Reference proteome</keyword>
<accession>A0AAW8DGQ2</accession>
<feature type="region of interest" description="Disordered" evidence="1">
    <location>
        <begin position="158"/>
        <end position="182"/>
    </location>
</feature>
<gene>
    <name evidence="2" type="ORF">J2S90_001495</name>
    <name evidence="3" type="ORF">J2S93_002458</name>
</gene>
<name>A0AAW8DGQ2_9MICC</name>
<evidence type="ECO:0000313" key="3">
    <source>
        <dbReference type="EMBL" id="MDQ0181031.1"/>
    </source>
</evidence>
<dbReference type="EMBL" id="JAUSRG010000003">
    <property type="protein sequence ID" value="MDP9904540.1"/>
    <property type="molecule type" value="Genomic_DNA"/>
</dbReference>
<dbReference type="Proteomes" id="UP001242995">
    <property type="component" value="Unassembled WGS sequence"/>
</dbReference>
<comment type="caution">
    <text evidence="2">The sequence shown here is derived from an EMBL/GenBank/DDBJ whole genome shotgun (WGS) entry which is preliminary data.</text>
</comment>
<dbReference type="AlphaFoldDB" id="A0AAW8DGQ2"/>
<dbReference type="Proteomes" id="UP001230951">
    <property type="component" value="Unassembled WGS sequence"/>
</dbReference>
<evidence type="ECO:0000313" key="2">
    <source>
        <dbReference type="EMBL" id="MDP9904540.1"/>
    </source>
</evidence>
<reference evidence="2 4" key="1">
    <citation type="submission" date="2023-07" db="EMBL/GenBank/DDBJ databases">
        <title>Sorghum-associated microbial communities from plants grown in Nebraska, USA.</title>
        <authorList>
            <person name="Schachtman D."/>
        </authorList>
    </citation>
    <scope>NUCLEOTIDE SEQUENCE</scope>
    <source>
        <strain evidence="2">DS1006</strain>
        <strain evidence="3 4">DS1016</strain>
    </source>
</reference>
<organism evidence="2 5">
    <name type="scientific">Arthrobacter bambusae</name>
    <dbReference type="NCBI Taxonomy" id="1338426"/>
    <lineage>
        <taxon>Bacteria</taxon>
        <taxon>Bacillati</taxon>
        <taxon>Actinomycetota</taxon>
        <taxon>Actinomycetes</taxon>
        <taxon>Micrococcales</taxon>
        <taxon>Micrococcaceae</taxon>
        <taxon>Arthrobacter</taxon>
    </lineage>
</organism>
<evidence type="ECO:0000313" key="5">
    <source>
        <dbReference type="Proteomes" id="UP001242995"/>
    </source>
</evidence>
<dbReference type="Gene3D" id="3.10.420.10">
    <property type="entry name" value="SecB-like"/>
    <property type="match status" value="1"/>
</dbReference>
<evidence type="ECO:0000256" key="1">
    <source>
        <dbReference type="SAM" id="MobiDB-lite"/>
    </source>
</evidence>
<evidence type="ECO:0000313" key="4">
    <source>
        <dbReference type="Proteomes" id="UP001230951"/>
    </source>
</evidence>